<gene>
    <name evidence="2" type="ORF">GLYMA_07G197800</name>
</gene>
<reference evidence="3" key="2">
    <citation type="submission" date="2018-02" db="UniProtKB">
        <authorList>
            <consortium name="EnsemblPlants"/>
        </authorList>
    </citation>
    <scope>IDENTIFICATION</scope>
    <source>
        <strain evidence="3">Williams 82</strain>
    </source>
</reference>
<evidence type="ECO:0000313" key="2">
    <source>
        <dbReference type="EMBL" id="KRH50062.1"/>
    </source>
</evidence>
<feature type="region of interest" description="Disordered" evidence="1">
    <location>
        <begin position="12"/>
        <end position="32"/>
    </location>
</feature>
<evidence type="ECO:0000313" key="3">
    <source>
        <dbReference type="EnsemblPlants" id="KRH50062"/>
    </source>
</evidence>
<sequence>MIATKILREKSVRGTASSLGAASKPKTKVADSIKHSVEKNKSTMKHWMNNGLPCGKGTERPGIIYNLRKRKSKLL</sequence>
<dbReference type="InParanoid" id="A0A0R0J5E6"/>
<protein>
    <submittedName>
        <fullName evidence="2 3">Uncharacterized protein</fullName>
    </submittedName>
</protein>
<reference evidence="2" key="3">
    <citation type="submission" date="2018-07" db="EMBL/GenBank/DDBJ databases">
        <title>WGS assembly of Glycine max.</title>
        <authorList>
            <person name="Schmutz J."/>
            <person name="Cannon S."/>
            <person name="Schlueter J."/>
            <person name="Ma J."/>
            <person name="Mitros T."/>
            <person name="Nelson W."/>
            <person name="Hyten D."/>
            <person name="Song Q."/>
            <person name="Thelen J."/>
            <person name="Cheng J."/>
            <person name="Xu D."/>
            <person name="Hellsten U."/>
            <person name="May G."/>
            <person name="Yu Y."/>
            <person name="Sakurai T."/>
            <person name="Umezawa T."/>
            <person name="Bhattacharyya M."/>
            <person name="Sandhu D."/>
            <person name="Valliyodan B."/>
            <person name="Lindquist E."/>
            <person name="Peto M."/>
            <person name="Grant D."/>
            <person name="Shu S."/>
            <person name="Goodstein D."/>
            <person name="Barry K."/>
            <person name="Futrell-Griggs M."/>
            <person name="Abernathy B."/>
            <person name="Du J."/>
            <person name="Tian Z."/>
            <person name="Zhu L."/>
            <person name="Gill N."/>
            <person name="Joshi T."/>
            <person name="Libault M."/>
            <person name="Sethuraman A."/>
            <person name="Zhang X."/>
            <person name="Shinozaki K."/>
            <person name="Nguyen H."/>
            <person name="Wing R."/>
            <person name="Cregan P."/>
            <person name="Specht J."/>
            <person name="Grimwood J."/>
            <person name="Rokhsar D."/>
            <person name="Stacey G."/>
            <person name="Shoemaker R."/>
            <person name="Jackson S."/>
        </authorList>
    </citation>
    <scope>NUCLEOTIDE SEQUENCE</scope>
    <source>
        <tissue evidence="2">Callus</tissue>
    </source>
</reference>
<dbReference type="EnsemblPlants" id="KRH50062">
    <property type="protein sequence ID" value="KRH50062"/>
    <property type="gene ID" value="GLYMA_07G197800"/>
</dbReference>
<dbReference type="STRING" id="3847.A0A0R0J5E6"/>
<organism evidence="2">
    <name type="scientific">Glycine max</name>
    <name type="common">Soybean</name>
    <name type="synonym">Glycine hispida</name>
    <dbReference type="NCBI Taxonomy" id="3847"/>
    <lineage>
        <taxon>Eukaryota</taxon>
        <taxon>Viridiplantae</taxon>
        <taxon>Streptophyta</taxon>
        <taxon>Embryophyta</taxon>
        <taxon>Tracheophyta</taxon>
        <taxon>Spermatophyta</taxon>
        <taxon>Magnoliopsida</taxon>
        <taxon>eudicotyledons</taxon>
        <taxon>Gunneridae</taxon>
        <taxon>Pentapetalae</taxon>
        <taxon>rosids</taxon>
        <taxon>fabids</taxon>
        <taxon>Fabales</taxon>
        <taxon>Fabaceae</taxon>
        <taxon>Papilionoideae</taxon>
        <taxon>50 kb inversion clade</taxon>
        <taxon>NPAAA clade</taxon>
        <taxon>indigoferoid/millettioid clade</taxon>
        <taxon>Phaseoleae</taxon>
        <taxon>Glycine</taxon>
        <taxon>Glycine subgen. Soja</taxon>
    </lineage>
</organism>
<dbReference type="Gramene" id="KRH50062">
    <property type="protein sequence ID" value="KRH50062"/>
    <property type="gene ID" value="GLYMA_07G197800"/>
</dbReference>
<keyword evidence="4" id="KW-1185">Reference proteome</keyword>
<name>A0A0R0J5E6_SOYBN</name>
<proteinExistence type="predicted"/>
<dbReference type="Proteomes" id="UP000008827">
    <property type="component" value="Chromosome 7"/>
</dbReference>
<dbReference type="EMBL" id="CM000840">
    <property type="protein sequence ID" value="KRH50062.1"/>
    <property type="molecule type" value="Genomic_DNA"/>
</dbReference>
<evidence type="ECO:0000256" key="1">
    <source>
        <dbReference type="SAM" id="MobiDB-lite"/>
    </source>
</evidence>
<accession>A0A0R0J5E6</accession>
<dbReference type="AlphaFoldDB" id="A0A0R0J5E6"/>
<reference evidence="2 3" key="1">
    <citation type="journal article" date="2010" name="Nature">
        <title>Genome sequence of the palaeopolyploid soybean.</title>
        <authorList>
            <person name="Schmutz J."/>
            <person name="Cannon S.B."/>
            <person name="Schlueter J."/>
            <person name="Ma J."/>
            <person name="Mitros T."/>
            <person name="Nelson W."/>
            <person name="Hyten D.L."/>
            <person name="Song Q."/>
            <person name="Thelen J.J."/>
            <person name="Cheng J."/>
            <person name="Xu D."/>
            <person name="Hellsten U."/>
            <person name="May G.D."/>
            <person name="Yu Y."/>
            <person name="Sakurai T."/>
            <person name="Umezawa T."/>
            <person name="Bhattacharyya M.K."/>
            <person name="Sandhu D."/>
            <person name="Valliyodan B."/>
            <person name="Lindquist E."/>
            <person name="Peto M."/>
            <person name="Grant D."/>
            <person name="Shu S."/>
            <person name="Goodstein D."/>
            <person name="Barry K."/>
            <person name="Futrell-Griggs M."/>
            <person name="Abernathy B."/>
            <person name="Du J."/>
            <person name="Tian Z."/>
            <person name="Zhu L."/>
            <person name="Gill N."/>
            <person name="Joshi T."/>
            <person name="Libault M."/>
            <person name="Sethuraman A."/>
            <person name="Zhang X.-C."/>
            <person name="Shinozaki K."/>
            <person name="Nguyen H.T."/>
            <person name="Wing R.A."/>
            <person name="Cregan P."/>
            <person name="Specht J."/>
            <person name="Grimwood J."/>
            <person name="Rokhsar D."/>
            <person name="Stacey G."/>
            <person name="Shoemaker R.C."/>
            <person name="Jackson S.A."/>
        </authorList>
    </citation>
    <scope>NUCLEOTIDE SEQUENCE</scope>
    <source>
        <strain evidence="3">cv. Williams 82</strain>
        <tissue evidence="2">Callus</tissue>
    </source>
</reference>
<evidence type="ECO:0000313" key="4">
    <source>
        <dbReference type="Proteomes" id="UP000008827"/>
    </source>
</evidence>